<evidence type="ECO:0000256" key="1">
    <source>
        <dbReference type="SAM" id="MobiDB-lite"/>
    </source>
</evidence>
<keyword evidence="2" id="KW-0472">Membrane</keyword>
<keyword evidence="2" id="KW-1133">Transmembrane helix</keyword>
<feature type="transmembrane region" description="Helical" evidence="2">
    <location>
        <begin position="110"/>
        <end position="127"/>
    </location>
</feature>
<sequence length="172" mass="19705">MREEWNKWMTKPNNDVRPTARMKRPTIPDVCTWMKNSWEAAKEERIMKSFKICGISNVVDCTEDDKKQKLVIPNSNLPFNDNNPEAQVTPEETADQGIEPKTKRMKLPSTNLLVTLLAMLLILPMVFPTRTTNQEFGSKLGINFEEIGSSTISTSQWNIIVYYDLSSSWSDS</sequence>
<dbReference type="EMBL" id="JXJN01020414">
    <property type="status" value="NOT_ANNOTATED_CDS"/>
    <property type="molecule type" value="Genomic_DNA"/>
</dbReference>
<evidence type="ECO:0008006" key="5">
    <source>
        <dbReference type="Google" id="ProtNLM"/>
    </source>
</evidence>
<dbReference type="VEuPathDB" id="VectorBase:GPPI040433"/>
<evidence type="ECO:0000313" key="3">
    <source>
        <dbReference type="EnsemblMetazoa" id="GPPI040433-PA"/>
    </source>
</evidence>
<reference evidence="4" key="1">
    <citation type="submission" date="2015-01" db="EMBL/GenBank/DDBJ databases">
        <authorList>
            <person name="Aksoy S."/>
            <person name="Warren W."/>
            <person name="Wilson R.K."/>
        </authorList>
    </citation>
    <scope>NUCLEOTIDE SEQUENCE [LARGE SCALE GENOMIC DNA]</scope>
    <source>
        <strain evidence="4">IAEA</strain>
    </source>
</reference>
<reference evidence="3" key="2">
    <citation type="submission" date="2020-05" db="UniProtKB">
        <authorList>
            <consortium name="EnsemblMetazoa"/>
        </authorList>
    </citation>
    <scope>IDENTIFICATION</scope>
    <source>
        <strain evidence="3">IAEA</strain>
    </source>
</reference>
<dbReference type="AlphaFoldDB" id="A0A1B0BTX8"/>
<name>A0A1B0BTX8_9MUSC</name>
<dbReference type="Proteomes" id="UP000092460">
    <property type="component" value="Unassembled WGS sequence"/>
</dbReference>
<dbReference type="EnsemblMetazoa" id="GPPI040433-RA">
    <property type="protein sequence ID" value="GPPI040433-PA"/>
    <property type="gene ID" value="GPPI040433"/>
</dbReference>
<evidence type="ECO:0000313" key="4">
    <source>
        <dbReference type="Proteomes" id="UP000092460"/>
    </source>
</evidence>
<organism evidence="3 4">
    <name type="scientific">Glossina palpalis gambiensis</name>
    <dbReference type="NCBI Taxonomy" id="67801"/>
    <lineage>
        <taxon>Eukaryota</taxon>
        <taxon>Metazoa</taxon>
        <taxon>Ecdysozoa</taxon>
        <taxon>Arthropoda</taxon>
        <taxon>Hexapoda</taxon>
        <taxon>Insecta</taxon>
        <taxon>Pterygota</taxon>
        <taxon>Neoptera</taxon>
        <taxon>Endopterygota</taxon>
        <taxon>Diptera</taxon>
        <taxon>Brachycera</taxon>
        <taxon>Muscomorpha</taxon>
        <taxon>Hippoboscoidea</taxon>
        <taxon>Glossinidae</taxon>
        <taxon>Glossina</taxon>
    </lineage>
</organism>
<protein>
    <recommendedName>
        <fullName evidence="5">DDE-1 domain-containing protein</fullName>
    </recommendedName>
</protein>
<keyword evidence="2" id="KW-0812">Transmembrane</keyword>
<feature type="region of interest" description="Disordered" evidence="1">
    <location>
        <begin position="74"/>
        <end position="95"/>
    </location>
</feature>
<dbReference type="STRING" id="67801.A0A1B0BTX8"/>
<evidence type="ECO:0000256" key="2">
    <source>
        <dbReference type="SAM" id="Phobius"/>
    </source>
</evidence>
<feature type="compositionally biased region" description="Polar residues" evidence="1">
    <location>
        <begin position="74"/>
        <end position="86"/>
    </location>
</feature>
<accession>A0A1B0BTX8</accession>
<proteinExistence type="predicted"/>
<keyword evidence="4" id="KW-1185">Reference proteome</keyword>